<dbReference type="CDD" id="cd09607">
    <property type="entry name" value="M3B_PepF"/>
    <property type="match status" value="1"/>
</dbReference>
<keyword evidence="1 6" id="KW-0645">Protease</keyword>
<keyword evidence="3 6" id="KW-0378">Hydrolase</keyword>
<evidence type="ECO:0000259" key="7">
    <source>
        <dbReference type="Pfam" id="PF01432"/>
    </source>
</evidence>
<dbReference type="InterPro" id="IPR001567">
    <property type="entry name" value="Pept_M3A_M3B_dom"/>
</dbReference>
<dbReference type="Gene3D" id="1.10.1370.20">
    <property type="entry name" value="Oligoendopeptidase f, C-terminal domain"/>
    <property type="match status" value="1"/>
</dbReference>
<accession>D0LUK5</accession>
<gene>
    <name evidence="9" type="ordered locus">Hoch_6864</name>
</gene>
<feature type="domain" description="Oligopeptidase F N-terminal" evidence="8">
    <location>
        <begin position="125"/>
        <end position="189"/>
    </location>
</feature>
<sequence length="612" mass="67572">MNQPSDAAEVPRPNWDMRPYFTSPAGPDYAAFWDMLRTSVAELGHALDALPALSEDSAAQDAWSATLLELEGVHARMRHLESYLDCMASADAHDEVIRADVGQFASLQASFAALGVRLRAALGHADDGAVAALLERPELSAAEHWLRRTRDSARESMSPALEELATELGVDGIAAWGRLYDQLSGTLSFSLEVPGRAAEEHPVSMARTLLEDPDPAVRQAALVGSNAAWARVSEPVAACLNAIAGTRLTLYRRRGVGHYLDPALFDAAITRRTLDAMMSAVRGRRARMQRYLGIKARLLGRERLGFQDLLAPLPEDAAPRISWDQARERVLAAFGTHYPALREFAADAFAKRWLDHEPRRGKRPGGFCSSSPVIGESRVFMTYHGSMGDLETLAHELGHAFHSWVMRDMRPWARVYPMTLAETASTFAEQLVSEAMLQGGDADPATQRAVLDSRLQKAAVFLLNIPMRFDFECAFYEARQHGEVGVTRLCELMRAAQRDNYGDALDPDALDPWFWASKLHFYITELSFYNFPYTFGYLFSLGIFARTLGQGPEALARYETLLRRTGSASAEQVAREGLGVDLESPDFWNASLDVIEADLGRFEQLSGKGSGS</sequence>
<dbReference type="eggNOG" id="COG1164">
    <property type="taxonomic scope" value="Bacteria"/>
</dbReference>
<comment type="similarity">
    <text evidence="6">Belongs to the peptidase M3 family.</text>
</comment>
<dbReference type="InterPro" id="IPR042088">
    <property type="entry name" value="OligoPept_F_C"/>
</dbReference>
<evidence type="ECO:0000256" key="5">
    <source>
        <dbReference type="ARBA" id="ARBA00023049"/>
    </source>
</evidence>
<dbReference type="GO" id="GO:0046872">
    <property type="term" value="F:metal ion binding"/>
    <property type="evidence" value="ECO:0007669"/>
    <property type="project" value="UniProtKB-UniRule"/>
</dbReference>
<dbReference type="RefSeq" id="WP_012831920.1">
    <property type="nucleotide sequence ID" value="NC_013440.1"/>
</dbReference>
<name>D0LUK5_HALO1</name>
<dbReference type="NCBIfam" id="TIGR02290">
    <property type="entry name" value="M3_fam_3"/>
    <property type="match status" value="1"/>
</dbReference>
<keyword evidence="5 6" id="KW-0482">Metalloprotease</keyword>
<dbReference type="GO" id="GO:0004181">
    <property type="term" value="F:metallocarboxypeptidase activity"/>
    <property type="evidence" value="ECO:0007669"/>
    <property type="project" value="InterPro"/>
</dbReference>
<protein>
    <submittedName>
        <fullName evidence="9">Oligoendopeptidase, pepF/M3 family</fullName>
    </submittedName>
</protein>
<dbReference type="EMBL" id="CP001804">
    <property type="protein sequence ID" value="ACY19328.1"/>
    <property type="molecule type" value="Genomic_DNA"/>
</dbReference>
<evidence type="ECO:0000259" key="8">
    <source>
        <dbReference type="Pfam" id="PF08439"/>
    </source>
</evidence>
<dbReference type="Proteomes" id="UP000001880">
    <property type="component" value="Chromosome"/>
</dbReference>
<dbReference type="HOGENOM" id="CLU_021290_3_1_7"/>
<evidence type="ECO:0000256" key="1">
    <source>
        <dbReference type="ARBA" id="ARBA00022670"/>
    </source>
</evidence>
<dbReference type="PANTHER" id="PTHR34217:SF1">
    <property type="entry name" value="CARBOXYPEPTIDASE 1"/>
    <property type="match status" value="1"/>
</dbReference>
<dbReference type="Pfam" id="PF01432">
    <property type="entry name" value="Peptidase_M3"/>
    <property type="match status" value="1"/>
</dbReference>
<dbReference type="AlphaFoldDB" id="D0LUK5"/>
<dbReference type="InterPro" id="IPR034006">
    <property type="entry name" value="M3B_PepF_2"/>
</dbReference>
<keyword evidence="2 6" id="KW-0479">Metal-binding</keyword>
<organism evidence="9 10">
    <name type="scientific">Haliangium ochraceum (strain DSM 14365 / JCM 11303 / SMP-2)</name>
    <dbReference type="NCBI Taxonomy" id="502025"/>
    <lineage>
        <taxon>Bacteria</taxon>
        <taxon>Pseudomonadati</taxon>
        <taxon>Myxococcota</taxon>
        <taxon>Polyangia</taxon>
        <taxon>Haliangiales</taxon>
        <taxon>Kofleriaceae</taxon>
        <taxon>Haliangium</taxon>
    </lineage>
</organism>
<evidence type="ECO:0000256" key="4">
    <source>
        <dbReference type="ARBA" id="ARBA00022833"/>
    </source>
</evidence>
<proteinExistence type="inferred from homology"/>
<dbReference type="InterPro" id="IPR001333">
    <property type="entry name" value="Peptidase_M32_Taq"/>
</dbReference>
<dbReference type="KEGG" id="hoh:Hoch_6864"/>
<keyword evidence="10" id="KW-1185">Reference proteome</keyword>
<dbReference type="GO" id="GO:0006508">
    <property type="term" value="P:proteolysis"/>
    <property type="evidence" value="ECO:0007669"/>
    <property type="project" value="UniProtKB-KW"/>
</dbReference>
<dbReference type="InterPro" id="IPR013647">
    <property type="entry name" value="OligopepF_N_dom"/>
</dbReference>
<dbReference type="STRING" id="502025.Hoch_6864"/>
<reference evidence="9 10" key="1">
    <citation type="journal article" date="2010" name="Stand. Genomic Sci.">
        <title>Complete genome sequence of Haliangium ochraceum type strain (SMP-2).</title>
        <authorList>
            <consortium name="US DOE Joint Genome Institute (JGI-PGF)"/>
            <person name="Ivanova N."/>
            <person name="Daum C."/>
            <person name="Lang E."/>
            <person name="Abt B."/>
            <person name="Kopitz M."/>
            <person name="Saunders E."/>
            <person name="Lapidus A."/>
            <person name="Lucas S."/>
            <person name="Glavina Del Rio T."/>
            <person name="Nolan M."/>
            <person name="Tice H."/>
            <person name="Copeland A."/>
            <person name="Cheng J.F."/>
            <person name="Chen F."/>
            <person name="Bruce D."/>
            <person name="Goodwin L."/>
            <person name="Pitluck S."/>
            <person name="Mavromatis K."/>
            <person name="Pati A."/>
            <person name="Mikhailova N."/>
            <person name="Chen A."/>
            <person name="Palaniappan K."/>
            <person name="Land M."/>
            <person name="Hauser L."/>
            <person name="Chang Y.J."/>
            <person name="Jeffries C.D."/>
            <person name="Detter J.C."/>
            <person name="Brettin T."/>
            <person name="Rohde M."/>
            <person name="Goker M."/>
            <person name="Bristow J."/>
            <person name="Markowitz V."/>
            <person name="Eisen J.A."/>
            <person name="Hugenholtz P."/>
            <person name="Kyrpides N.C."/>
            <person name="Klenk H.P."/>
        </authorList>
    </citation>
    <scope>NUCLEOTIDE SEQUENCE [LARGE SCALE GENOMIC DNA]</scope>
    <source>
        <strain evidence="10">DSM 14365 / CIP 107738 / JCM 11303 / AJ 13395 / SMP-2</strain>
    </source>
</reference>
<evidence type="ECO:0000313" key="10">
    <source>
        <dbReference type="Proteomes" id="UP000001880"/>
    </source>
</evidence>
<keyword evidence="4 6" id="KW-0862">Zinc</keyword>
<dbReference type="GO" id="GO:0004222">
    <property type="term" value="F:metalloendopeptidase activity"/>
    <property type="evidence" value="ECO:0007669"/>
    <property type="project" value="InterPro"/>
</dbReference>
<dbReference type="SUPFAM" id="SSF55486">
    <property type="entry name" value="Metalloproteases ('zincins'), catalytic domain"/>
    <property type="match status" value="1"/>
</dbReference>
<evidence type="ECO:0000256" key="6">
    <source>
        <dbReference type="RuleBase" id="RU003435"/>
    </source>
</evidence>
<dbReference type="Gene3D" id="1.20.140.70">
    <property type="entry name" value="Oligopeptidase f, N-terminal domain"/>
    <property type="match status" value="1"/>
</dbReference>
<dbReference type="InterPro" id="IPR011977">
    <property type="entry name" value="Pept_M3B_clade3"/>
</dbReference>
<feature type="domain" description="Peptidase M3A/M3B catalytic" evidence="7">
    <location>
        <begin position="209"/>
        <end position="592"/>
    </location>
</feature>
<evidence type="ECO:0000256" key="3">
    <source>
        <dbReference type="ARBA" id="ARBA00022801"/>
    </source>
</evidence>
<evidence type="ECO:0000313" key="9">
    <source>
        <dbReference type="EMBL" id="ACY19328.1"/>
    </source>
</evidence>
<dbReference type="PANTHER" id="PTHR34217">
    <property type="entry name" value="METAL-DEPENDENT CARBOXYPEPTIDASE"/>
    <property type="match status" value="1"/>
</dbReference>
<comment type="cofactor">
    <cofactor evidence="6">
        <name>Zn(2+)</name>
        <dbReference type="ChEBI" id="CHEBI:29105"/>
    </cofactor>
    <text evidence="6">Binds 1 zinc ion.</text>
</comment>
<evidence type="ECO:0000256" key="2">
    <source>
        <dbReference type="ARBA" id="ARBA00022723"/>
    </source>
</evidence>
<dbReference type="Pfam" id="PF08439">
    <property type="entry name" value="Peptidase_M3_N"/>
    <property type="match status" value="1"/>
</dbReference>